<dbReference type="Proteomes" id="UP000499080">
    <property type="component" value="Unassembled WGS sequence"/>
</dbReference>
<sequence length="94" mass="10258">MRIGAESWISNQSGYPPLHLDCWAINNTLAGVAMRVLGRETWGALFTEEIGKGGDGVTEFALRRVVVNDLPDWAGKWNGVECLHSGCAVRSGRE</sequence>
<name>A0A4Y2ADI0_ARAVE</name>
<dbReference type="EMBL" id="BGPR01000014">
    <property type="protein sequence ID" value="GBL77913.1"/>
    <property type="molecule type" value="Genomic_DNA"/>
</dbReference>
<accession>A0A4Y2ADI0</accession>
<comment type="caution">
    <text evidence="1">The sequence shown here is derived from an EMBL/GenBank/DDBJ whole genome shotgun (WGS) entry which is preliminary data.</text>
</comment>
<reference evidence="1 2" key="1">
    <citation type="journal article" date="2019" name="Sci. Rep.">
        <title>Orb-weaving spider Araneus ventricosus genome elucidates the spidroin gene catalogue.</title>
        <authorList>
            <person name="Kono N."/>
            <person name="Nakamura H."/>
            <person name="Ohtoshi R."/>
            <person name="Moran D.A.P."/>
            <person name="Shinohara A."/>
            <person name="Yoshida Y."/>
            <person name="Fujiwara M."/>
            <person name="Mori M."/>
            <person name="Tomita M."/>
            <person name="Arakawa K."/>
        </authorList>
    </citation>
    <scope>NUCLEOTIDE SEQUENCE [LARGE SCALE GENOMIC DNA]</scope>
</reference>
<evidence type="ECO:0000313" key="2">
    <source>
        <dbReference type="Proteomes" id="UP000499080"/>
    </source>
</evidence>
<keyword evidence="2" id="KW-1185">Reference proteome</keyword>
<protein>
    <submittedName>
        <fullName evidence="1">Uncharacterized protein</fullName>
    </submittedName>
</protein>
<dbReference type="AlphaFoldDB" id="A0A4Y2ADI0"/>
<gene>
    <name evidence="1" type="ORF">AVEN_143247_1</name>
</gene>
<evidence type="ECO:0000313" key="1">
    <source>
        <dbReference type="EMBL" id="GBL77913.1"/>
    </source>
</evidence>
<organism evidence="1 2">
    <name type="scientific">Araneus ventricosus</name>
    <name type="common">Orbweaver spider</name>
    <name type="synonym">Epeira ventricosa</name>
    <dbReference type="NCBI Taxonomy" id="182803"/>
    <lineage>
        <taxon>Eukaryota</taxon>
        <taxon>Metazoa</taxon>
        <taxon>Ecdysozoa</taxon>
        <taxon>Arthropoda</taxon>
        <taxon>Chelicerata</taxon>
        <taxon>Arachnida</taxon>
        <taxon>Araneae</taxon>
        <taxon>Araneomorphae</taxon>
        <taxon>Entelegynae</taxon>
        <taxon>Araneoidea</taxon>
        <taxon>Araneidae</taxon>
        <taxon>Araneus</taxon>
    </lineage>
</organism>
<proteinExistence type="predicted"/>